<dbReference type="EMBL" id="AZSP01000007">
    <property type="protein sequence ID" value="PVE14047.1"/>
    <property type="molecule type" value="Genomic_DNA"/>
</dbReference>
<evidence type="ECO:0000313" key="1">
    <source>
        <dbReference type="EMBL" id="PVE14047.1"/>
    </source>
</evidence>
<dbReference type="AlphaFoldDB" id="A0A2T7TG23"/>
<reference evidence="1 2" key="1">
    <citation type="submission" date="2013-12" db="EMBL/GenBank/DDBJ databases">
        <title>Annotated genome of Streptomyces scopuliridis.</title>
        <authorList>
            <person name="Olson J.B."/>
        </authorList>
    </citation>
    <scope>NUCLEOTIDE SEQUENCE [LARGE SCALE GENOMIC DNA]</scope>
    <source>
        <strain evidence="1 2">RB72</strain>
    </source>
</reference>
<accession>A0A2T7TG23</accession>
<sequence length="43" mass="4395">MGQLRQSQPAVGVAAVTAPGWAVLGFMARTMAECMPSATAWSG</sequence>
<keyword evidence="2" id="KW-1185">Reference proteome</keyword>
<gene>
    <name evidence="1" type="ORF">Y717_27985</name>
</gene>
<organism evidence="1 2">
    <name type="scientific">Streptomyces scopuliridis RB72</name>
    <dbReference type="NCBI Taxonomy" id="1440053"/>
    <lineage>
        <taxon>Bacteria</taxon>
        <taxon>Bacillati</taxon>
        <taxon>Actinomycetota</taxon>
        <taxon>Actinomycetes</taxon>
        <taxon>Kitasatosporales</taxon>
        <taxon>Streptomycetaceae</taxon>
        <taxon>Streptomyces</taxon>
    </lineage>
</organism>
<dbReference type="Proteomes" id="UP000245992">
    <property type="component" value="Unassembled WGS sequence"/>
</dbReference>
<name>A0A2T7TG23_9ACTN</name>
<evidence type="ECO:0000313" key="2">
    <source>
        <dbReference type="Proteomes" id="UP000245992"/>
    </source>
</evidence>
<protein>
    <submittedName>
        <fullName evidence="1">Uncharacterized protein</fullName>
    </submittedName>
</protein>
<comment type="caution">
    <text evidence="1">The sequence shown here is derived from an EMBL/GenBank/DDBJ whole genome shotgun (WGS) entry which is preliminary data.</text>
</comment>
<proteinExistence type="predicted"/>